<proteinExistence type="inferred from homology"/>
<evidence type="ECO:0000256" key="2">
    <source>
        <dbReference type="ARBA" id="ARBA00009045"/>
    </source>
</evidence>
<feature type="transmembrane region" description="Helical" evidence="7">
    <location>
        <begin position="226"/>
        <end position="247"/>
    </location>
</feature>
<dbReference type="SUPFAM" id="SSF144091">
    <property type="entry name" value="Rhomboid-like"/>
    <property type="match status" value="1"/>
</dbReference>
<reference evidence="10 11" key="1">
    <citation type="journal article" date="2021" name="Sci. Rep.">
        <title>The genome of the diatom Chaetoceros tenuissimus carries an ancient integrated fragment of an extant virus.</title>
        <authorList>
            <person name="Hongo Y."/>
            <person name="Kimura K."/>
            <person name="Takaki Y."/>
            <person name="Yoshida Y."/>
            <person name="Baba S."/>
            <person name="Kobayashi G."/>
            <person name="Nagasaki K."/>
            <person name="Hano T."/>
            <person name="Tomaru Y."/>
        </authorList>
    </citation>
    <scope>NUCLEOTIDE SEQUENCE [LARGE SCALE GENOMIC DNA]</scope>
    <source>
        <strain evidence="10 11">NIES-3715</strain>
    </source>
</reference>
<feature type="domain" description="Peptidase S54 rhomboid" evidence="9">
    <location>
        <begin position="222"/>
        <end position="364"/>
    </location>
</feature>
<comment type="similarity">
    <text evidence="2">Belongs to the peptidase S54 family.</text>
</comment>
<dbReference type="Proteomes" id="UP001054902">
    <property type="component" value="Unassembled WGS sequence"/>
</dbReference>
<keyword evidence="11" id="KW-1185">Reference proteome</keyword>
<evidence type="ECO:0000256" key="3">
    <source>
        <dbReference type="ARBA" id="ARBA00022692"/>
    </source>
</evidence>
<evidence type="ECO:0000256" key="6">
    <source>
        <dbReference type="ARBA" id="ARBA00023136"/>
    </source>
</evidence>
<name>A0AAD3CS29_9STRA</name>
<keyword evidence="8" id="KW-0732">Signal</keyword>
<dbReference type="InterPro" id="IPR035952">
    <property type="entry name" value="Rhomboid-like_sf"/>
</dbReference>
<accession>A0AAD3CS29</accession>
<evidence type="ECO:0000313" key="10">
    <source>
        <dbReference type="EMBL" id="GFH51162.1"/>
    </source>
</evidence>
<dbReference type="AlphaFoldDB" id="A0AAD3CS29"/>
<evidence type="ECO:0000259" key="9">
    <source>
        <dbReference type="Pfam" id="PF01694"/>
    </source>
</evidence>
<dbReference type="PANTHER" id="PTHR43731">
    <property type="entry name" value="RHOMBOID PROTEASE"/>
    <property type="match status" value="1"/>
</dbReference>
<comment type="caution">
    <text evidence="10">The sequence shown here is derived from an EMBL/GenBank/DDBJ whole genome shotgun (WGS) entry which is preliminary data.</text>
</comment>
<keyword evidence="4" id="KW-0378">Hydrolase</keyword>
<evidence type="ECO:0000256" key="5">
    <source>
        <dbReference type="ARBA" id="ARBA00022989"/>
    </source>
</evidence>
<gene>
    <name evidence="10" type="ORF">CTEN210_07638</name>
</gene>
<keyword evidence="5 7" id="KW-1133">Transmembrane helix</keyword>
<protein>
    <recommendedName>
        <fullName evidence="9">Peptidase S54 rhomboid domain-containing protein</fullName>
    </recommendedName>
</protein>
<keyword evidence="3 7" id="KW-0812">Transmembrane</keyword>
<feature type="transmembrane region" description="Helical" evidence="7">
    <location>
        <begin position="328"/>
        <end position="345"/>
    </location>
</feature>
<evidence type="ECO:0000256" key="7">
    <source>
        <dbReference type="SAM" id="Phobius"/>
    </source>
</evidence>
<dbReference type="Pfam" id="PF01694">
    <property type="entry name" value="Rhomboid"/>
    <property type="match status" value="1"/>
</dbReference>
<organism evidence="10 11">
    <name type="scientific">Chaetoceros tenuissimus</name>
    <dbReference type="NCBI Taxonomy" id="426638"/>
    <lineage>
        <taxon>Eukaryota</taxon>
        <taxon>Sar</taxon>
        <taxon>Stramenopiles</taxon>
        <taxon>Ochrophyta</taxon>
        <taxon>Bacillariophyta</taxon>
        <taxon>Coscinodiscophyceae</taxon>
        <taxon>Chaetocerotophycidae</taxon>
        <taxon>Chaetocerotales</taxon>
        <taxon>Chaetocerotaceae</taxon>
        <taxon>Chaetoceros</taxon>
    </lineage>
</organism>
<dbReference type="Gene3D" id="1.20.1540.10">
    <property type="entry name" value="Rhomboid-like"/>
    <property type="match status" value="1"/>
</dbReference>
<comment type="subcellular location">
    <subcellularLocation>
        <location evidence="1">Membrane</location>
        <topology evidence="1">Multi-pass membrane protein</topology>
    </subcellularLocation>
</comment>
<feature type="signal peptide" evidence="8">
    <location>
        <begin position="1"/>
        <end position="22"/>
    </location>
</feature>
<dbReference type="GO" id="GO:0004252">
    <property type="term" value="F:serine-type endopeptidase activity"/>
    <property type="evidence" value="ECO:0007669"/>
    <property type="project" value="InterPro"/>
</dbReference>
<evidence type="ECO:0000256" key="1">
    <source>
        <dbReference type="ARBA" id="ARBA00004141"/>
    </source>
</evidence>
<sequence>MFPRILYFICFSFTFIRPSCEAFTTNNQIQSLYTINKNGDCQIKHLSNLPKNKISKTKLYQKWGPKWNPRPDSEYYRGDNDNEDIFGGMISYGGRRRRSKFVARFHSDGIVSLQRILVIVNIAFFVQQIISAVQYLPSLNIALAQSNYPYGALQPLDIVENFILGSAPIMIESRSASFPFLDGLPIPSSIKSRAYGQALTVATSLGPFTMDLVNQKLLTRLQPHRYLTSGFLHGSLLHLFLNMRILWNLPRWLEDNGGTGNGLGGWFLYLNTYLSSIVMGNVMRDYVSASAVGASQLVLGASGGICGLIGLLFAMLRKMGNGRESFNVLKSMGILVLFGSLVDGVSNASHIGGFLWGAFMGTCFGPTYEKGYSSWRLSQDENEPSLEYRMAMGKGVSPEKGKFPIKYALLTFLFTFVLKPEWRTIPKCIAIAFTRPGLLSGLA</sequence>
<dbReference type="InterPro" id="IPR022764">
    <property type="entry name" value="Peptidase_S54_rhomboid_dom"/>
</dbReference>
<dbReference type="GO" id="GO:0016020">
    <property type="term" value="C:membrane"/>
    <property type="evidence" value="ECO:0007669"/>
    <property type="project" value="UniProtKB-SubCell"/>
</dbReference>
<evidence type="ECO:0000256" key="8">
    <source>
        <dbReference type="SAM" id="SignalP"/>
    </source>
</evidence>
<feature type="transmembrane region" description="Helical" evidence="7">
    <location>
        <begin position="297"/>
        <end position="316"/>
    </location>
</feature>
<evidence type="ECO:0000256" key="4">
    <source>
        <dbReference type="ARBA" id="ARBA00022801"/>
    </source>
</evidence>
<feature type="chain" id="PRO_5042091573" description="Peptidase S54 rhomboid domain-containing protein" evidence="8">
    <location>
        <begin position="23"/>
        <end position="443"/>
    </location>
</feature>
<dbReference type="InterPro" id="IPR050925">
    <property type="entry name" value="Rhomboid_protease_S54"/>
</dbReference>
<evidence type="ECO:0000313" key="11">
    <source>
        <dbReference type="Proteomes" id="UP001054902"/>
    </source>
</evidence>
<dbReference type="PANTHER" id="PTHR43731:SF14">
    <property type="entry name" value="PRESENILIN-ASSOCIATED RHOMBOID-LIKE PROTEIN, MITOCHONDRIAL"/>
    <property type="match status" value="1"/>
</dbReference>
<keyword evidence="6 7" id="KW-0472">Membrane</keyword>
<dbReference type="EMBL" id="BLLK01000045">
    <property type="protein sequence ID" value="GFH51162.1"/>
    <property type="molecule type" value="Genomic_DNA"/>
</dbReference>